<proteinExistence type="predicted"/>
<dbReference type="AlphaFoldDB" id="A0A9P5DYZ4"/>
<sequence>MDKLINAAKDYLDDDKDKRQEHQQGHGQQGYGGQDQSYGQKQGYGQQQGYGQEGGYGQQQGQYVQQQQYPPVGGIQSQGGGGFSSFLGGNMDFDNAKEEAHQKAGSSGDKDLFGSILGALGQKQNKLANEDLDEEGEESCDVSVLVTGQDRYANGMGPLDAIKQHKNTYNDEDSQQDSKSLGTAAAMQALKMFTQGQSQSSTGANSQTAFLGLALAEASKLFDNKAASGKVAEGTSKESVIQQAGEVAFKMYLKNQAGAGGQQGGASGLMSLASKFLS</sequence>
<evidence type="ECO:0000313" key="3">
    <source>
        <dbReference type="EMBL" id="KAF4340585.1"/>
    </source>
</evidence>
<comment type="caution">
    <text evidence="3">The sequence shown here is derived from an EMBL/GenBank/DDBJ whole genome shotgun (WGS) entry which is preliminary data.</text>
</comment>
<reference evidence="3" key="1">
    <citation type="journal article" date="2017" name="Mycologia">
        <title>Fusarium algeriense, sp. nov., a novel toxigenic crown rot pathogen of durum wheat from Algeria is nested in the Fusarium burgessii species complex.</title>
        <authorList>
            <person name="Laraba I."/>
            <person name="Keddad A."/>
            <person name="Boureghda H."/>
            <person name="Abdallah N."/>
            <person name="Vaughan M.M."/>
            <person name="Proctor R.H."/>
            <person name="Busman M."/>
            <person name="O'Donnell K."/>
        </authorList>
    </citation>
    <scope>NUCLEOTIDE SEQUENCE</scope>
    <source>
        <strain evidence="3">NRRL 25174</strain>
    </source>
</reference>
<feature type="compositionally biased region" description="Basic and acidic residues" evidence="1">
    <location>
        <begin position="94"/>
        <end position="109"/>
    </location>
</feature>
<feature type="compositionally biased region" description="Gly residues" evidence="1">
    <location>
        <begin position="46"/>
        <end position="58"/>
    </location>
</feature>
<feature type="domain" description="DUF7721" evidence="2">
    <location>
        <begin position="92"/>
        <end position="197"/>
    </location>
</feature>
<evidence type="ECO:0000256" key="1">
    <source>
        <dbReference type="SAM" id="MobiDB-lite"/>
    </source>
</evidence>
<dbReference type="Proteomes" id="UP000730481">
    <property type="component" value="Unassembled WGS sequence"/>
</dbReference>
<protein>
    <submittedName>
        <fullName evidence="3">Beta-flanking</fullName>
    </submittedName>
</protein>
<dbReference type="PANTHER" id="PTHR39477">
    <property type="entry name" value="CHROMOSOME 8, WHOLE GENOME SHOTGUN SEQUENCE"/>
    <property type="match status" value="1"/>
</dbReference>
<dbReference type="InterPro" id="IPR056138">
    <property type="entry name" value="DUF7721"/>
</dbReference>
<name>A0A9P5DYZ4_9HYPO</name>
<reference evidence="3" key="2">
    <citation type="submission" date="2020-02" db="EMBL/GenBank/DDBJ databases">
        <title>Identification and distribution of gene clusters putatively required for synthesis of sphingolipid metabolism inhibitors in phylogenetically diverse species of the filamentous fungus Fusarium.</title>
        <authorList>
            <person name="Kim H.-S."/>
            <person name="Busman M."/>
            <person name="Brown D.W."/>
            <person name="Divon H."/>
            <person name="Uhlig S."/>
            <person name="Proctor R.H."/>
        </authorList>
    </citation>
    <scope>NUCLEOTIDE SEQUENCE</scope>
    <source>
        <strain evidence="3">NRRL 25174</strain>
    </source>
</reference>
<dbReference type="OrthoDB" id="2290255at2759"/>
<dbReference type="Pfam" id="PF24845">
    <property type="entry name" value="DUF7721"/>
    <property type="match status" value="1"/>
</dbReference>
<gene>
    <name evidence="3" type="ORF">FBEOM_5525</name>
</gene>
<dbReference type="PANTHER" id="PTHR39477:SF1">
    <property type="entry name" value="BETA-FLANKING PROTEIN"/>
    <property type="match status" value="1"/>
</dbReference>
<keyword evidence="4" id="KW-1185">Reference proteome</keyword>
<feature type="compositionally biased region" description="Low complexity" evidence="1">
    <location>
        <begin position="34"/>
        <end position="45"/>
    </location>
</feature>
<dbReference type="EMBL" id="PVQB02000234">
    <property type="protein sequence ID" value="KAF4340585.1"/>
    <property type="molecule type" value="Genomic_DNA"/>
</dbReference>
<evidence type="ECO:0000313" key="4">
    <source>
        <dbReference type="Proteomes" id="UP000730481"/>
    </source>
</evidence>
<evidence type="ECO:0000259" key="2">
    <source>
        <dbReference type="Pfam" id="PF24845"/>
    </source>
</evidence>
<accession>A0A9P5DYZ4</accession>
<feature type="compositionally biased region" description="Basic and acidic residues" evidence="1">
    <location>
        <begin position="15"/>
        <end position="24"/>
    </location>
</feature>
<feature type="region of interest" description="Disordered" evidence="1">
    <location>
        <begin position="1"/>
        <end position="109"/>
    </location>
</feature>
<organism evidence="3 4">
    <name type="scientific">Fusarium beomiforme</name>
    <dbReference type="NCBI Taxonomy" id="44412"/>
    <lineage>
        <taxon>Eukaryota</taxon>
        <taxon>Fungi</taxon>
        <taxon>Dikarya</taxon>
        <taxon>Ascomycota</taxon>
        <taxon>Pezizomycotina</taxon>
        <taxon>Sordariomycetes</taxon>
        <taxon>Hypocreomycetidae</taxon>
        <taxon>Hypocreales</taxon>
        <taxon>Nectriaceae</taxon>
        <taxon>Fusarium</taxon>
        <taxon>Fusarium burgessii species complex</taxon>
    </lineage>
</organism>
<feature type="compositionally biased region" description="Low complexity" evidence="1">
    <location>
        <begin position="59"/>
        <end position="75"/>
    </location>
</feature>